<organism evidence="2">
    <name type="scientific">Zea mays</name>
    <name type="common">Maize</name>
    <dbReference type="NCBI Taxonomy" id="4577"/>
    <lineage>
        <taxon>Eukaryota</taxon>
        <taxon>Viridiplantae</taxon>
        <taxon>Streptophyta</taxon>
        <taxon>Embryophyta</taxon>
        <taxon>Tracheophyta</taxon>
        <taxon>Spermatophyta</taxon>
        <taxon>Magnoliopsida</taxon>
        <taxon>Liliopsida</taxon>
        <taxon>Poales</taxon>
        <taxon>Poaceae</taxon>
        <taxon>PACMAD clade</taxon>
        <taxon>Panicoideae</taxon>
        <taxon>Andropogonodae</taxon>
        <taxon>Andropogoneae</taxon>
        <taxon>Tripsacinae</taxon>
        <taxon>Zea</taxon>
    </lineage>
</organism>
<dbReference type="AlphaFoldDB" id="B4G0A8"/>
<dbReference type="InterPro" id="IPR055285">
    <property type="entry name" value="ANKRD13_C"/>
</dbReference>
<protein>
    <recommendedName>
        <fullName evidence="1">Ankyrin repeat domain-containing protein</fullName>
    </recommendedName>
</protein>
<evidence type="ECO:0000313" key="2">
    <source>
        <dbReference type="EMBL" id="ACF87801.1"/>
    </source>
</evidence>
<proteinExistence type="evidence at transcript level"/>
<accession>B4G0A8</accession>
<reference evidence="2" key="1">
    <citation type="journal article" date="2009" name="PLoS Genet.">
        <title>Sequencing, mapping, and analysis of 27,455 maize full-length cDNAs.</title>
        <authorList>
            <person name="Soderlund C."/>
            <person name="Descour A."/>
            <person name="Kudrna D."/>
            <person name="Bomhoff M."/>
            <person name="Boyd L."/>
            <person name="Currie J."/>
            <person name="Angelova A."/>
            <person name="Collura K."/>
            <person name="Wissotski M."/>
            <person name="Ashley E."/>
            <person name="Morrow D."/>
            <person name="Fernandes J."/>
            <person name="Walbot V."/>
            <person name="Yu Y."/>
        </authorList>
    </citation>
    <scope>NUCLEOTIDE SEQUENCE</scope>
    <source>
        <strain evidence="2">B73</strain>
    </source>
</reference>
<evidence type="ECO:0000259" key="1">
    <source>
        <dbReference type="Pfam" id="PF11904"/>
    </source>
</evidence>
<dbReference type="Pfam" id="PF11904">
    <property type="entry name" value="ANKRD13_C"/>
    <property type="match status" value="1"/>
</dbReference>
<name>B4G0A8_MAIZE</name>
<feature type="domain" description="Ankyrin repeat" evidence="1">
    <location>
        <begin position="20"/>
        <end position="45"/>
    </location>
</feature>
<dbReference type="EMBL" id="BT042796">
    <property type="protein sequence ID" value="ACF87801.1"/>
    <property type="molecule type" value="mRNA"/>
</dbReference>
<sequence length="64" mass="7101">MTRLCNNICTSVPWQTLQAANKVKAIWRLSELLTTKLPTGTFPVKGDELTLAMVVNLINANKDD</sequence>